<dbReference type="GO" id="GO:0006508">
    <property type="term" value="P:proteolysis"/>
    <property type="evidence" value="ECO:0007669"/>
    <property type="project" value="UniProtKB-KW"/>
</dbReference>
<evidence type="ECO:0000256" key="9">
    <source>
        <dbReference type="ARBA" id="ARBA00022764"/>
    </source>
</evidence>
<dbReference type="Pfam" id="PF13365">
    <property type="entry name" value="Trypsin_2"/>
    <property type="match status" value="1"/>
</dbReference>
<evidence type="ECO:0000256" key="11">
    <source>
        <dbReference type="ARBA" id="ARBA00022825"/>
    </source>
</evidence>
<gene>
    <name evidence="18" type="ORF">SLNSH_23565</name>
</gene>
<feature type="binding site" evidence="15">
    <location>
        <begin position="204"/>
        <end position="206"/>
    </location>
    <ligand>
        <name>substrate</name>
    </ligand>
</feature>
<dbReference type="PRINTS" id="PR00834">
    <property type="entry name" value="PROTEASES2C"/>
</dbReference>
<evidence type="ECO:0000313" key="19">
    <source>
        <dbReference type="Proteomes" id="UP000239772"/>
    </source>
</evidence>
<dbReference type="AlphaFoldDB" id="A0A2T1HLR5"/>
<accession>A0A2T1HLR5</accession>
<feature type="active site" description="Charge relay system" evidence="14">
    <location>
        <position position="206"/>
    </location>
</feature>
<evidence type="ECO:0000256" key="12">
    <source>
        <dbReference type="ARBA" id="ARBA00023016"/>
    </source>
</evidence>
<feature type="active site" description="Charge relay system" evidence="14">
    <location>
        <position position="102"/>
    </location>
</feature>
<dbReference type="Gene3D" id="2.30.42.10">
    <property type="match status" value="2"/>
</dbReference>
<evidence type="ECO:0000256" key="1">
    <source>
        <dbReference type="ARBA" id="ARBA00001772"/>
    </source>
</evidence>
<keyword evidence="19" id="KW-1185">Reference proteome</keyword>
<comment type="catalytic activity">
    <reaction evidence="1">
        <text>Acts on substrates that are at least partially unfolded. The cleavage site P1 residue is normally between a pair of hydrophobic residues, such as Val-|-Val.</text>
        <dbReference type="EC" id="3.4.21.107"/>
    </reaction>
</comment>
<dbReference type="EMBL" id="PVZS01000051">
    <property type="protein sequence ID" value="PSC02531.1"/>
    <property type="molecule type" value="Genomic_DNA"/>
</dbReference>
<feature type="active site" description="Charge relay system" evidence="14">
    <location>
        <position position="132"/>
    </location>
</feature>
<evidence type="ECO:0000256" key="13">
    <source>
        <dbReference type="ARBA" id="ARBA00032850"/>
    </source>
</evidence>
<feature type="binding site" evidence="15">
    <location>
        <position position="102"/>
    </location>
    <ligand>
        <name>substrate</name>
    </ligand>
</feature>
<keyword evidence="6 18" id="KW-0645">Protease</keyword>
<keyword evidence="7 16" id="KW-0732">Signal</keyword>
<dbReference type="EC" id="3.4.21.107" evidence="4"/>
<sequence length="464" mass="48091">MPRFPAYALVAGLLALSAPAVAQIPSGPPDFTAIVHQKMPAVVAILTRQMIEQQAQDGSEDTSLRDLLRRRFGQGGDTAQIRMALGSGFIINRDGYIVTNNHVVENAAEIHVRLNDKSDVPAKLVGRDPSTDVAVLKIDPRPNMDVATWGDSDKIEPGAWTIAIGSPFGLTGTVSVGVLSARSRDIQSGPYDDYLQTDAAINRGNSGGPLFNAAGEVIGVNTAIYSPSGGSVGIGFAIPSRTAQAVADQLIHTGKVERGFIGVRLQELTPAIAKALGRPNANGALVAGVEPGAPAQKAGLSTGDIITGLNGKQVDSAHDVSREVAALHPGQQADLQVVRDGKDRDVLVTVAARTEVGQPQTGLLEAPPEGSKMGLAVGSLSPSIRSRLGLPANESGVLVGRVEQDGLAAQAGIQPGDVIVSVNNKAVDQPSDVAQAWASAQHDKRPLLLGVRRGEQSVFVAVGG</sequence>
<evidence type="ECO:0000256" key="6">
    <source>
        <dbReference type="ARBA" id="ARBA00022670"/>
    </source>
</evidence>
<evidence type="ECO:0000256" key="3">
    <source>
        <dbReference type="ARBA" id="ARBA00010541"/>
    </source>
</evidence>
<dbReference type="PANTHER" id="PTHR22939:SF130">
    <property type="entry name" value="PERIPLASMIC SERINE ENDOPROTEASE DEGP-LIKE-RELATED"/>
    <property type="match status" value="1"/>
</dbReference>
<feature type="signal peptide" evidence="16">
    <location>
        <begin position="1"/>
        <end position="22"/>
    </location>
</feature>
<dbReference type="SUPFAM" id="SSF50494">
    <property type="entry name" value="Trypsin-like serine proteases"/>
    <property type="match status" value="1"/>
</dbReference>
<dbReference type="InterPro" id="IPR036034">
    <property type="entry name" value="PDZ_sf"/>
</dbReference>
<evidence type="ECO:0000256" key="5">
    <source>
        <dbReference type="ARBA" id="ARBA00013958"/>
    </source>
</evidence>
<evidence type="ECO:0000256" key="7">
    <source>
        <dbReference type="ARBA" id="ARBA00022729"/>
    </source>
</evidence>
<feature type="binding site" evidence="15">
    <location>
        <position position="132"/>
    </location>
    <ligand>
        <name>substrate</name>
    </ligand>
</feature>
<evidence type="ECO:0000256" key="8">
    <source>
        <dbReference type="ARBA" id="ARBA00022737"/>
    </source>
</evidence>
<dbReference type="InterPro" id="IPR001940">
    <property type="entry name" value="Peptidase_S1C"/>
</dbReference>
<dbReference type="SMART" id="SM00228">
    <property type="entry name" value="PDZ"/>
    <property type="match status" value="2"/>
</dbReference>
<comment type="similarity">
    <text evidence="3">Belongs to the peptidase S1C family.</text>
</comment>
<evidence type="ECO:0000256" key="14">
    <source>
        <dbReference type="PIRSR" id="PIRSR611782-1"/>
    </source>
</evidence>
<keyword evidence="8" id="KW-0677">Repeat</keyword>
<dbReference type="CDD" id="cd10839">
    <property type="entry name" value="cpPDZ1_DegP-like"/>
    <property type="match status" value="1"/>
</dbReference>
<evidence type="ECO:0000256" key="10">
    <source>
        <dbReference type="ARBA" id="ARBA00022801"/>
    </source>
</evidence>
<reference evidence="19" key="1">
    <citation type="submission" date="2018-03" db="EMBL/GenBank/DDBJ databases">
        <authorList>
            <person name="Sun L."/>
            <person name="Liu H."/>
            <person name="Chen W."/>
            <person name="Huang K."/>
            <person name="Liu W."/>
            <person name="Gao X."/>
        </authorList>
    </citation>
    <scope>NUCLEOTIDE SEQUENCE [LARGE SCALE GENOMIC DNA]</scope>
    <source>
        <strain evidence="19">SH9</strain>
    </source>
</reference>
<dbReference type="Gene3D" id="2.40.10.120">
    <property type="match status" value="1"/>
</dbReference>
<dbReference type="Pfam" id="PF17820">
    <property type="entry name" value="PDZ_6"/>
    <property type="match status" value="1"/>
</dbReference>
<keyword evidence="12" id="KW-0346">Stress response</keyword>
<keyword evidence="10" id="KW-0378">Hydrolase</keyword>
<dbReference type="GO" id="GO:0004252">
    <property type="term" value="F:serine-type endopeptidase activity"/>
    <property type="evidence" value="ECO:0007669"/>
    <property type="project" value="InterPro"/>
</dbReference>
<dbReference type="SUPFAM" id="SSF50156">
    <property type="entry name" value="PDZ domain-like"/>
    <property type="match status" value="2"/>
</dbReference>
<evidence type="ECO:0000256" key="2">
    <source>
        <dbReference type="ARBA" id="ARBA00004418"/>
    </source>
</evidence>
<feature type="domain" description="PDZ" evidence="17">
    <location>
        <begin position="361"/>
        <end position="427"/>
    </location>
</feature>
<comment type="subcellular location">
    <subcellularLocation>
        <location evidence="2">Periplasm</location>
    </subcellularLocation>
</comment>
<dbReference type="NCBIfam" id="TIGR02037">
    <property type="entry name" value="degP_htrA_DO"/>
    <property type="match status" value="1"/>
</dbReference>
<dbReference type="InterPro" id="IPR001478">
    <property type="entry name" value="PDZ"/>
</dbReference>
<feature type="chain" id="PRO_5038471202" description="Probable periplasmic serine endoprotease DegP-like" evidence="16">
    <location>
        <begin position="23"/>
        <end position="464"/>
    </location>
</feature>
<dbReference type="Pfam" id="PF13180">
    <property type="entry name" value="PDZ_2"/>
    <property type="match status" value="1"/>
</dbReference>
<comment type="caution">
    <text evidence="18">The sequence shown here is derived from an EMBL/GenBank/DDBJ whole genome shotgun (WGS) entry which is preliminary data.</text>
</comment>
<keyword evidence="9" id="KW-0574">Periplasm</keyword>
<name>A0A2T1HLR5_9HYPH</name>
<dbReference type="OrthoDB" id="9758917at2"/>
<organism evidence="18 19">
    <name type="scientific">Alsobacter soli</name>
    <dbReference type="NCBI Taxonomy" id="2109933"/>
    <lineage>
        <taxon>Bacteria</taxon>
        <taxon>Pseudomonadati</taxon>
        <taxon>Pseudomonadota</taxon>
        <taxon>Alphaproteobacteria</taxon>
        <taxon>Hyphomicrobiales</taxon>
        <taxon>Alsobacteraceae</taxon>
        <taxon>Alsobacter</taxon>
    </lineage>
</organism>
<dbReference type="InterPro" id="IPR009003">
    <property type="entry name" value="Peptidase_S1_PA"/>
</dbReference>
<dbReference type="Proteomes" id="UP000239772">
    <property type="component" value="Unassembled WGS sequence"/>
</dbReference>
<dbReference type="GO" id="GO:0042597">
    <property type="term" value="C:periplasmic space"/>
    <property type="evidence" value="ECO:0007669"/>
    <property type="project" value="UniProtKB-SubCell"/>
</dbReference>
<protein>
    <recommendedName>
        <fullName evidence="5">Probable periplasmic serine endoprotease DegP-like</fullName>
        <ecNumber evidence="4">3.4.21.107</ecNumber>
    </recommendedName>
    <alternativeName>
        <fullName evidence="13">Protease Do</fullName>
    </alternativeName>
</protein>
<feature type="domain" description="PDZ" evidence="17">
    <location>
        <begin position="250"/>
        <end position="316"/>
    </location>
</feature>
<dbReference type="PANTHER" id="PTHR22939">
    <property type="entry name" value="SERINE PROTEASE FAMILY S1C HTRA-RELATED"/>
    <property type="match status" value="1"/>
</dbReference>
<evidence type="ECO:0000256" key="4">
    <source>
        <dbReference type="ARBA" id="ARBA00013035"/>
    </source>
</evidence>
<evidence type="ECO:0000313" key="18">
    <source>
        <dbReference type="EMBL" id="PSC02531.1"/>
    </source>
</evidence>
<dbReference type="InterPro" id="IPR041489">
    <property type="entry name" value="PDZ_6"/>
</dbReference>
<proteinExistence type="inferred from homology"/>
<evidence type="ECO:0000259" key="17">
    <source>
        <dbReference type="PROSITE" id="PS50106"/>
    </source>
</evidence>
<evidence type="ECO:0000256" key="16">
    <source>
        <dbReference type="SAM" id="SignalP"/>
    </source>
</evidence>
<keyword evidence="11" id="KW-0720">Serine protease</keyword>
<dbReference type="PROSITE" id="PS50106">
    <property type="entry name" value="PDZ"/>
    <property type="match status" value="2"/>
</dbReference>
<dbReference type="InterPro" id="IPR011782">
    <property type="entry name" value="Pept_S1C_Do"/>
</dbReference>
<evidence type="ECO:0000256" key="15">
    <source>
        <dbReference type="PIRSR" id="PIRSR611782-2"/>
    </source>
</evidence>